<evidence type="ECO:0000256" key="10">
    <source>
        <dbReference type="PROSITE-ProRule" id="PRU00042"/>
    </source>
</evidence>
<dbReference type="AlphaFoldDB" id="A0A9J6GB75"/>
<dbReference type="GO" id="GO:0005634">
    <property type="term" value="C:nucleus"/>
    <property type="evidence" value="ECO:0007669"/>
    <property type="project" value="UniProtKB-SubCell"/>
</dbReference>
<evidence type="ECO:0000256" key="11">
    <source>
        <dbReference type="SAM" id="MobiDB-lite"/>
    </source>
</evidence>
<dbReference type="PANTHER" id="PTHR24394:SF29">
    <property type="entry name" value="MYONEURIN"/>
    <property type="match status" value="1"/>
</dbReference>
<feature type="domain" description="C2H2-type" evidence="12">
    <location>
        <begin position="242"/>
        <end position="269"/>
    </location>
</feature>
<reference evidence="13 14" key="1">
    <citation type="journal article" date="2020" name="Cell">
        <title>Large-Scale Comparative Analyses of Tick Genomes Elucidate Their Genetic Diversity and Vector Capacities.</title>
        <authorList>
            <consortium name="Tick Genome and Microbiome Consortium (TIGMIC)"/>
            <person name="Jia N."/>
            <person name="Wang J."/>
            <person name="Shi W."/>
            <person name="Du L."/>
            <person name="Sun Y."/>
            <person name="Zhan W."/>
            <person name="Jiang J.F."/>
            <person name="Wang Q."/>
            <person name="Zhang B."/>
            <person name="Ji P."/>
            <person name="Bell-Sakyi L."/>
            <person name="Cui X.M."/>
            <person name="Yuan T.T."/>
            <person name="Jiang B.G."/>
            <person name="Yang W.F."/>
            <person name="Lam T.T."/>
            <person name="Chang Q.C."/>
            <person name="Ding S.J."/>
            <person name="Wang X.J."/>
            <person name="Zhu J.G."/>
            <person name="Ruan X.D."/>
            <person name="Zhao L."/>
            <person name="Wei J.T."/>
            <person name="Ye R.Z."/>
            <person name="Que T.C."/>
            <person name="Du C.H."/>
            <person name="Zhou Y.H."/>
            <person name="Cheng J.X."/>
            <person name="Dai P.F."/>
            <person name="Guo W.B."/>
            <person name="Han X.H."/>
            <person name="Huang E.J."/>
            <person name="Li L.F."/>
            <person name="Wei W."/>
            <person name="Gao Y.C."/>
            <person name="Liu J.Z."/>
            <person name="Shao H.Z."/>
            <person name="Wang X."/>
            <person name="Wang C.C."/>
            <person name="Yang T.C."/>
            <person name="Huo Q.B."/>
            <person name="Li W."/>
            <person name="Chen H.Y."/>
            <person name="Chen S.E."/>
            <person name="Zhou L.G."/>
            <person name="Ni X.B."/>
            <person name="Tian J.H."/>
            <person name="Sheng Y."/>
            <person name="Liu T."/>
            <person name="Pan Y.S."/>
            <person name="Xia L.Y."/>
            <person name="Li J."/>
            <person name="Zhao F."/>
            <person name="Cao W.C."/>
        </authorList>
    </citation>
    <scope>NUCLEOTIDE SEQUENCE [LARGE SCALE GENOMIC DNA]</scope>
    <source>
        <strain evidence="13">HaeL-2018</strain>
    </source>
</reference>
<dbReference type="EMBL" id="JABSTR010000006">
    <property type="protein sequence ID" value="KAH9372682.1"/>
    <property type="molecule type" value="Genomic_DNA"/>
</dbReference>
<keyword evidence="7" id="KW-0238">DNA-binding</keyword>
<evidence type="ECO:0000256" key="7">
    <source>
        <dbReference type="ARBA" id="ARBA00023125"/>
    </source>
</evidence>
<dbReference type="Proteomes" id="UP000821853">
    <property type="component" value="Chromosome 4"/>
</dbReference>
<keyword evidence="9" id="KW-0539">Nucleus</keyword>
<feature type="domain" description="C2H2-type" evidence="12">
    <location>
        <begin position="158"/>
        <end position="185"/>
    </location>
</feature>
<evidence type="ECO:0000313" key="13">
    <source>
        <dbReference type="EMBL" id="KAH9372682.1"/>
    </source>
</evidence>
<dbReference type="Pfam" id="PF00096">
    <property type="entry name" value="zf-C2H2"/>
    <property type="match status" value="3"/>
</dbReference>
<dbReference type="SUPFAM" id="SSF57667">
    <property type="entry name" value="beta-beta-alpha zinc fingers"/>
    <property type="match status" value="2"/>
</dbReference>
<keyword evidence="4 10" id="KW-0863">Zinc-finger</keyword>
<dbReference type="GO" id="GO:0000981">
    <property type="term" value="F:DNA-binding transcription factor activity, RNA polymerase II-specific"/>
    <property type="evidence" value="ECO:0007669"/>
    <property type="project" value="TreeGrafter"/>
</dbReference>
<comment type="caution">
    <text evidence="13">The sequence shown here is derived from an EMBL/GenBank/DDBJ whole genome shotgun (WGS) entry which is preliminary data.</text>
</comment>
<name>A0A9J6GB75_HAELO</name>
<evidence type="ECO:0000256" key="3">
    <source>
        <dbReference type="ARBA" id="ARBA00022737"/>
    </source>
</evidence>
<dbReference type="InterPro" id="IPR013087">
    <property type="entry name" value="Znf_C2H2_type"/>
</dbReference>
<sequence>MVHIMDCGEKRLWVPGVDQSEWLRGNGNYRCHGYKGRNSLERANSLQLFVLKLLCVPSSSSKPQPQPEPLAPRLVCQFCAYSTVYTTTMDRSRPLLTPRVVWSRLAAQGGGRSLLAIRSMRHMSPLLPRMVAALQQQQHRSSGGGGGGQPSSPAVHRFQCSYCSYSTNYQTNLNNHVRVHTGERPFVCRHCSRTFSRNEHLKKHRCRAQEAAAARGFADTYSSEYSTNRLHHERRHTGDRPYRCSSCAKAFSRKDHLKRHREGHCLKYQDQYRR</sequence>
<protein>
    <recommendedName>
        <fullName evidence="12">C2H2-type domain-containing protein</fullName>
    </recommendedName>
</protein>
<feature type="domain" description="C2H2-type" evidence="12">
    <location>
        <begin position="186"/>
        <end position="205"/>
    </location>
</feature>
<comment type="subcellular location">
    <subcellularLocation>
        <location evidence="1">Nucleus</location>
    </subcellularLocation>
</comment>
<evidence type="ECO:0000256" key="9">
    <source>
        <dbReference type="ARBA" id="ARBA00023242"/>
    </source>
</evidence>
<dbReference type="GO" id="GO:0005694">
    <property type="term" value="C:chromosome"/>
    <property type="evidence" value="ECO:0007669"/>
    <property type="project" value="UniProtKB-ARBA"/>
</dbReference>
<gene>
    <name evidence="13" type="ORF">HPB48_009142</name>
</gene>
<evidence type="ECO:0000256" key="1">
    <source>
        <dbReference type="ARBA" id="ARBA00004123"/>
    </source>
</evidence>
<dbReference type="GO" id="GO:0045893">
    <property type="term" value="P:positive regulation of DNA-templated transcription"/>
    <property type="evidence" value="ECO:0007669"/>
    <property type="project" value="UniProtKB-ARBA"/>
</dbReference>
<dbReference type="GO" id="GO:0043565">
    <property type="term" value="F:sequence-specific DNA binding"/>
    <property type="evidence" value="ECO:0007669"/>
    <property type="project" value="UniProtKB-ARBA"/>
</dbReference>
<dbReference type="SMART" id="SM00355">
    <property type="entry name" value="ZnF_C2H2"/>
    <property type="match status" value="3"/>
</dbReference>
<dbReference type="FunFam" id="3.30.160.60:FF:000624">
    <property type="entry name" value="zinc finger protein 697"/>
    <property type="match status" value="1"/>
</dbReference>
<dbReference type="PROSITE" id="PS50157">
    <property type="entry name" value="ZINC_FINGER_C2H2_2"/>
    <property type="match status" value="3"/>
</dbReference>
<dbReference type="PROSITE" id="PS00028">
    <property type="entry name" value="ZINC_FINGER_C2H2_1"/>
    <property type="match status" value="1"/>
</dbReference>
<evidence type="ECO:0000256" key="4">
    <source>
        <dbReference type="ARBA" id="ARBA00022771"/>
    </source>
</evidence>
<dbReference type="FunFam" id="3.30.160.60:FF:000325">
    <property type="entry name" value="ZFP90 zinc finger protein"/>
    <property type="match status" value="1"/>
</dbReference>
<keyword evidence="6" id="KW-0805">Transcription regulation</keyword>
<dbReference type="GO" id="GO:0008270">
    <property type="term" value="F:zinc ion binding"/>
    <property type="evidence" value="ECO:0007669"/>
    <property type="project" value="UniProtKB-KW"/>
</dbReference>
<keyword evidence="14" id="KW-1185">Reference proteome</keyword>
<feature type="region of interest" description="Disordered" evidence="11">
    <location>
        <begin position="134"/>
        <end position="153"/>
    </location>
</feature>
<accession>A0A9J6GB75</accession>
<organism evidence="13 14">
    <name type="scientific">Haemaphysalis longicornis</name>
    <name type="common">Bush tick</name>
    <dbReference type="NCBI Taxonomy" id="44386"/>
    <lineage>
        <taxon>Eukaryota</taxon>
        <taxon>Metazoa</taxon>
        <taxon>Ecdysozoa</taxon>
        <taxon>Arthropoda</taxon>
        <taxon>Chelicerata</taxon>
        <taxon>Arachnida</taxon>
        <taxon>Acari</taxon>
        <taxon>Parasitiformes</taxon>
        <taxon>Ixodida</taxon>
        <taxon>Ixodoidea</taxon>
        <taxon>Ixodidae</taxon>
        <taxon>Haemaphysalinae</taxon>
        <taxon>Haemaphysalis</taxon>
    </lineage>
</organism>
<keyword evidence="8" id="KW-0804">Transcription</keyword>
<evidence type="ECO:0000256" key="2">
    <source>
        <dbReference type="ARBA" id="ARBA00022723"/>
    </source>
</evidence>
<evidence type="ECO:0000259" key="12">
    <source>
        <dbReference type="PROSITE" id="PS50157"/>
    </source>
</evidence>
<proteinExistence type="predicted"/>
<keyword evidence="2" id="KW-0479">Metal-binding</keyword>
<dbReference type="OrthoDB" id="654211at2759"/>
<dbReference type="PANTHER" id="PTHR24394">
    <property type="entry name" value="ZINC FINGER PROTEIN"/>
    <property type="match status" value="1"/>
</dbReference>
<evidence type="ECO:0000256" key="8">
    <source>
        <dbReference type="ARBA" id="ARBA00023163"/>
    </source>
</evidence>
<keyword evidence="5" id="KW-0862">Zinc</keyword>
<keyword evidence="3" id="KW-0677">Repeat</keyword>
<dbReference type="InterPro" id="IPR036236">
    <property type="entry name" value="Znf_C2H2_sf"/>
</dbReference>
<evidence type="ECO:0000313" key="14">
    <source>
        <dbReference type="Proteomes" id="UP000821853"/>
    </source>
</evidence>
<evidence type="ECO:0000256" key="6">
    <source>
        <dbReference type="ARBA" id="ARBA00023015"/>
    </source>
</evidence>
<dbReference type="Gene3D" id="3.30.160.60">
    <property type="entry name" value="Classic Zinc Finger"/>
    <property type="match status" value="3"/>
</dbReference>
<dbReference type="VEuPathDB" id="VectorBase:HLOH_049581"/>
<dbReference type="OMA" id="KRHREGH"/>
<dbReference type="FunFam" id="3.30.160.60:FF:001732">
    <property type="entry name" value="Zgc:162936"/>
    <property type="match status" value="1"/>
</dbReference>
<evidence type="ECO:0000256" key="5">
    <source>
        <dbReference type="ARBA" id="ARBA00022833"/>
    </source>
</evidence>